<dbReference type="PANTHER" id="PTHR37422:SF21">
    <property type="entry name" value="EXOQ-LIKE PROTEIN"/>
    <property type="match status" value="1"/>
</dbReference>
<dbReference type="GO" id="GO:0016874">
    <property type="term" value="F:ligase activity"/>
    <property type="evidence" value="ECO:0007669"/>
    <property type="project" value="UniProtKB-KW"/>
</dbReference>
<sequence length="558" mass="58091">MMAPGRAAAAIERLILAAILLCPVFLVHGRGIAEALIDVAATGLLARGLLGNGWEWARQPWVRVSLLWWNWLVLCSLPVLGLGAGGWPAFGQAVLTVRFLLFAAAMGTVLPRAPRVRRAVCWLVVAACGYIVAQMAIQAVFGVNLFGMHRFGDGTLTGPYDKPRAAAPLSRLLMPVMLAAGSMLATRGRPGGSAAAAWWGASPAAPEGHPSGVAQAPALPRARRGGRNALPDGSLGGIAPTPGLGAPTPGEPLLAEGGIAPGEAGPVAHPRGFAGRAGRTLLPLLPLLGGLAVMVLAGQRMPLLLTLLGLVVAALMLPRLRLPVLLAAIAAPVLVALSAVLTPRSFGHLVLLFSRQMHHFGNSPYGHLFERALNMGLANPLTGLGFDGFRHRCADPRYFGRHLFGLGGDGGGAAICAQHPHNHYLQALTDSGLIGLVLFCLMVLFWLRTLARGLGGAGPAFSGLRAWRVGLFAAVLMQEWPIASTSAFTNMPLGGWCFLLLGLGMAFVPPTPGRKEASMGQGGPSGASFPRGPGLRSLPRTGTSARGKPEIVPTDDRP</sequence>
<protein>
    <submittedName>
        <fullName evidence="8">O-antigen ligase family protein</fullName>
    </submittedName>
</protein>
<dbReference type="PANTHER" id="PTHR37422">
    <property type="entry name" value="TEICHURONIC ACID BIOSYNTHESIS PROTEIN TUAE"/>
    <property type="match status" value="1"/>
</dbReference>
<name>A0ABT1VTC7_9PROT</name>
<feature type="transmembrane region" description="Helical" evidence="6">
    <location>
        <begin position="324"/>
        <end position="342"/>
    </location>
</feature>
<dbReference type="InterPro" id="IPR007016">
    <property type="entry name" value="O-antigen_ligase-rel_domated"/>
</dbReference>
<evidence type="ECO:0000256" key="5">
    <source>
        <dbReference type="SAM" id="MobiDB-lite"/>
    </source>
</evidence>
<evidence type="ECO:0000256" key="2">
    <source>
        <dbReference type="ARBA" id="ARBA00022692"/>
    </source>
</evidence>
<feature type="transmembrane region" description="Helical" evidence="6">
    <location>
        <begin position="64"/>
        <end position="84"/>
    </location>
</feature>
<feature type="region of interest" description="Disordered" evidence="5">
    <location>
        <begin position="513"/>
        <end position="558"/>
    </location>
</feature>
<evidence type="ECO:0000256" key="6">
    <source>
        <dbReference type="SAM" id="Phobius"/>
    </source>
</evidence>
<gene>
    <name evidence="8" type="ORF">NFI88_01920</name>
</gene>
<evidence type="ECO:0000256" key="1">
    <source>
        <dbReference type="ARBA" id="ARBA00004141"/>
    </source>
</evidence>
<keyword evidence="3 6" id="KW-1133">Transmembrane helix</keyword>
<accession>A0ABT1VTC7</accession>
<organism evidence="8 9">
    <name type="scientific">Rhizosaccharibacter radicis</name>
    <dbReference type="NCBI Taxonomy" id="2782605"/>
    <lineage>
        <taxon>Bacteria</taxon>
        <taxon>Pseudomonadati</taxon>
        <taxon>Pseudomonadota</taxon>
        <taxon>Alphaproteobacteria</taxon>
        <taxon>Acetobacterales</taxon>
        <taxon>Acetobacteraceae</taxon>
        <taxon>Rhizosaccharibacter</taxon>
    </lineage>
</organism>
<evidence type="ECO:0000256" key="3">
    <source>
        <dbReference type="ARBA" id="ARBA00022989"/>
    </source>
</evidence>
<feature type="transmembrane region" description="Helical" evidence="6">
    <location>
        <begin position="432"/>
        <end position="451"/>
    </location>
</feature>
<feature type="transmembrane region" description="Helical" evidence="6">
    <location>
        <begin position="493"/>
        <end position="511"/>
    </location>
</feature>
<reference evidence="8 9" key="1">
    <citation type="submission" date="2022-06" db="EMBL/GenBank/DDBJ databases">
        <title>Rhizosaccharibacter gen. nov. sp. nov. KSS12, endophytic bacteria isolated from sugarcane.</title>
        <authorList>
            <person name="Pitiwittayakul N."/>
        </authorList>
    </citation>
    <scope>NUCLEOTIDE SEQUENCE [LARGE SCALE GENOMIC DNA]</scope>
    <source>
        <strain evidence="8 9">KSS12</strain>
    </source>
</reference>
<keyword evidence="4 6" id="KW-0472">Membrane</keyword>
<feature type="domain" description="O-antigen ligase-related" evidence="7">
    <location>
        <begin position="288"/>
        <end position="440"/>
    </location>
</feature>
<dbReference type="InterPro" id="IPR051533">
    <property type="entry name" value="WaaL-like"/>
</dbReference>
<evidence type="ECO:0000256" key="4">
    <source>
        <dbReference type="ARBA" id="ARBA00023136"/>
    </source>
</evidence>
<proteinExistence type="predicted"/>
<keyword evidence="2 6" id="KW-0812">Transmembrane</keyword>
<dbReference type="EMBL" id="JAMZEJ010000001">
    <property type="protein sequence ID" value="MCQ8239597.1"/>
    <property type="molecule type" value="Genomic_DNA"/>
</dbReference>
<dbReference type="RefSeq" id="WP_422918333.1">
    <property type="nucleotide sequence ID" value="NZ_JAMZEJ010000001.1"/>
</dbReference>
<feature type="transmembrane region" description="Helical" evidence="6">
    <location>
        <begin position="463"/>
        <end position="481"/>
    </location>
</feature>
<evidence type="ECO:0000313" key="9">
    <source>
        <dbReference type="Proteomes" id="UP001524547"/>
    </source>
</evidence>
<keyword evidence="9" id="KW-1185">Reference proteome</keyword>
<evidence type="ECO:0000259" key="7">
    <source>
        <dbReference type="Pfam" id="PF04932"/>
    </source>
</evidence>
<feature type="transmembrane region" description="Helical" evidence="6">
    <location>
        <begin position="90"/>
        <end position="110"/>
    </location>
</feature>
<feature type="transmembrane region" description="Helical" evidence="6">
    <location>
        <begin position="301"/>
        <end position="317"/>
    </location>
</feature>
<keyword evidence="8" id="KW-0436">Ligase</keyword>
<comment type="caution">
    <text evidence="8">The sequence shown here is derived from an EMBL/GenBank/DDBJ whole genome shotgun (WGS) entry which is preliminary data.</text>
</comment>
<feature type="transmembrane region" description="Helical" evidence="6">
    <location>
        <begin position="122"/>
        <end position="146"/>
    </location>
</feature>
<dbReference type="Pfam" id="PF04932">
    <property type="entry name" value="Wzy_C"/>
    <property type="match status" value="1"/>
</dbReference>
<evidence type="ECO:0000313" key="8">
    <source>
        <dbReference type="EMBL" id="MCQ8239597.1"/>
    </source>
</evidence>
<comment type="subcellular location">
    <subcellularLocation>
        <location evidence="1">Membrane</location>
        <topology evidence="1">Multi-pass membrane protein</topology>
    </subcellularLocation>
</comment>
<dbReference type="Proteomes" id="UP001524547">
    <property type="component" value="Unassembled WGS sequence"/>
</dbReference>